<dbReference type="GO" id="GO:0005737">
    <property type="term" value="C:cytoplasm"/>
    <property type="evidence" value="ECO:0007669"/>
    <property type="project" value="TreeGrafter"/>
</dbReference>
<proteinExistence type="inferred from homology"/>
<keyword evidence="8" id="KW-1185">Reference proteome</keyword>
<dbReference type="Gene3D" id="2.60.120.380">
    <property type="match status" value="1"/>
</dbReference>
<feature type="region of interest" description="Disordered" evidence="5">
    <location>
        <begin position="261"/>
        <end position="295"/>
    </location>
</feature>
<dbReference type="Pfam" id="PF01067">
    <property type="entry name" value="Calpain_III"/>
    <property type="match status" value="1"/>
</dbReference>
<dbReference type="EMBL" id="BLXT01002640">
    <property type="protein sequence ID" value="GFN96037.1"/>
    <property type="molecule type" value="Genomic_DNA"/>
</dbReference>
<protein>
    <submittedName>
        <fullName evidence="7">Calpain-5</fullName>
    </submittedName>
</protein>
<dbReference type="InterPro" id="IPR022682">
    <property type="entry name" value="Calpain_domain_III"/>
</dbReference>
<feature type="compositionally biased region" description="Polar residues" evidence="5">
    <location>
        <begin position="282"/>
        <end position="295"/>
    </location>
</feature>
<comment type="similarity">
    <text evidence="1">Belongs to the peptidase C2 family.</text>
</comment>
<dbReference type="PANTHER" id="PTHR10183">
    <property type="entry name" value="CALPAIN"/>
    <property type="match status" value="1"/>
</dbReference>
<keyword evidence="3" id="KW-0378">Hydrolase</keyword>
<comment type="caution">
    <text evidence="7">The sequence shown here is derived from an EMBL/GenBank/DDBJ whole genome shotgun (WGS) entry which is preliminary data.</text>
</comment>
<evidence type="ECO:0000313" key="7">
    <source>
        <dbReference type="EMBL" id="GFN96037.1"/>
    </source>
</evidence>
<dbReference type="InterPro" id="IPR036213">
    <property type="entry name" value="Calpain_III_sf"/>
</dbReference>
<gene>
    <name evidence="7" type="ORF">PoB_002254300</name>
</gene>
<sequence>MGVKFDKEGEFWMSFEEWTKNFTDVDICHFVNTSFFTLKKSWTETICFSKWSSAGRNGGNNWDSLSFLSNPQYMFDITTETPDTIMVSLEQRDVTEGRVAVGHEKNTIGFYIMKVERNRQYRIHVKGEQMFKSQFLKSRNVFGTCALPKGRYVIIPCCANASAVGDFMLRLYTSNKTAGRELTLESPKTGCCSGKVKLVTTINVEKLDGLALPEKAKGNPSKNQKLRAHTRRLCNKELTIYEFMDQVVGTQKMLAKNYRAKQATLKNSRSKNVPAGTDNTRHNGSMATNNILTED</sequence>
<feature type="domain" description="Peptidase C2 calpain" evidence="6">
    <location>
        <begin position="41"/>
        <end position="180"/>
    </location>
</feature>
<dbReference type="Gene3D" id="3.90.70.10">
    <property type="entry name" value="Cysteine proteinases"/>
    <property type="match status" value="1"/>
</dbReference>
<evidence type="ECO:0000259" key="6">
    <source>
        <dbReference type="SMART" id="SM00720"/>
    </source>
</evidence>
<dbReference type="SUPFAM" id="SSF54001">
    <property type="entry name" value="Cysteine proteinases"/>
    <property type="match status" value="1"/>
</dbReference>
<dbReference type="GO" id="GO:0006508">
    <property type="term" value="P:proteolysis"/>
    <property type="evidence" value="ECO:0007669"/>
    <property type="project" value="UniProtKB-KW"/>
</dbReference>
<dbReference type="Proteomes" id="UP000735302">
    <property type="component" value="Unassembled WGS sequence"/>
</dbReference>
<evidence type="ECO:0000256" key="4">
    <source>
        <dbReference type="ARBA" id="ARBA00022807"/>
    </source>
</evidence>
<dbReference type="AlphaFoldDB" id="A0AAV3ZNH6"/>
<dbReference type="SMART" id="SM00720">
    <property type="entry name" value="calpain_III"/>
    <property type="match status" value="1"/>
</dbReference>
<evidence type="ECO:0000256" key="2">
    <source>
        <dbReference type="ARBA" id="ARBA00022670"/>
    </source>
</evidence>
<reference evidence="7 8" key="1">
    <citation type="journal article" date="2021" name="Elife">
        <title>Chloroplast acquisition without the gene transfer in kleptoplastic sea slugs, Plakobranchus ocellatus.</title>
        <authorList>
            <person name="Maeda T."/>
            <person name="Takahashi S."/>
            <person name="Yoshida T."/>
            <person name="Shimamura S."/>
            <person name="Takaki Y."/>
            <person name="Nagai Y."/>
            <person name="Toyoda A."/>
            <person name="Suzuki Y."/>
            <person name="Arimoto A."/>
            <person name="Ishii H."/>
            <person name="Satoh N."/>
            <person name="Nishiyama T."/>
            <person name="Hasebe M."/>
            <person name="Maruyama T."/>
            <person name="Minagawa J."/>
            <person name="Obokata J."/>
            <person name="Shigenobu S."/>
        </authorList>
    </citation>
    <scope>NUCLEOTIDE SEQUENCE [LARGE SCALE GENOMIC DNA]</scope>
</reference>
<dbReference type="GO" id="GO:0004198">
    <property type="term" value="F:calcium-dependent cysteine-type endopeptidase activity"/>
    <property type="evidence" value="ECO:0007669"/>
    <property type="project" value="InterPro"/>
</dbReference>
<evidence type="ECO:0000313" key="8">
    <source>
        <dbReference type="Proteomes" id="UP000735302"/>
    </source>
</evidence>
<dbReference type="InterPro" id="IPR022683">
    <property type="entry name" value="Calpain_III"/>
</dbReference>
<dbReference type="InterPro" id="IPR022684">
    <property type="entry name" value="Calpain_cysteine_protease"/>
</dbReference>
<evidence type="ECO:0000256" key="5">
    <source>
        <dbReference type="SAM" id="MobiDB-lite"/>
    </source>
</evidence>
<name>A0AAV3ZNH6_9GAST</name>
<evidence type="ECO:0000256" key="3">
    <source>
        <dbReference type="ARBA" id="ARBA00022801"/>
    </source>
</evidence>
<dbReference type="PRINTS" id="PR00704">
    <property type="entry name" value="CALPAIN"/>
</dbReference>
<evidence type="ECO:0000256" key="1">
    <source>
        <dbReference type="ARBA" id="ARBA00007623"/>
    </source>
</evidence>
<organism evidence="7 8">
    <name type="scientific">Plakobranchus ocellatus</name>
    <dbReference type="NCBI Taxonomy" id="259542"/>
    <lineage>
        <taxon>Eukaryota</taxon>
        <taxon>Metazoa</taxon>
        <taxon>Spiralia</taxon>
        <taxon>Lophotrochozoa</taxon>
        <taxon>Mollusca</taxon>
        <taxon>Gastropoda</taxon>
        <taxon>Heterobranchia</taxon>
        <taxon>Euthyneura</taxon>
        <taxon>Panpulmonata</taxon>
        <taxon>Sacoglossa</taxon>
        <taxon>Placobranchoidea</taxon>
        <taxon>Plakobranchidae</taxon>
        <taxon>Plakobranchus</taxon>
    </lineage>
</organism>
<accession>A0AAV3ZNH6</accession>
<dbReference type="InterPro" id="IPR038765">
    <property type="entry name" value="Papain-like_cys_pep_sf"/>
</dbReference>
<dbReference type="PANTHER" id="PTHR10183:SF379">
    <property type="entry name" value="CALPAIN-5"/>
    <property type="match status" value="1"/>
</dbReference>
<keyword evidence="4" id="KW-0788">Thiol protease</keyword>
<dbReference type="SUPFAM" id="SSF49758">
    <property type="entry name" value="Calpain large subunit, middle domain (domain III)"/>
    <property type="match status" value="1"/>
</dbReference>
<keyword evidence="2" id="KW-0645">Protease</keyword>